<dbReference type="GO" id="GO:0006635">
    <property type="term" value="P:fatty acid beta-oxidation"/>
    <property type="evidence" value="ECO:0007669"/>
    <property type="project" value="TreeGrafter"/>
</dbReference>
<gene>
    <name evidence="1" type="ORF">ENJ46_01120</name>
</gene>
<name>A0A7C3GKR7_9PROT</name>
<dbReference type="SUPFAM" id="SSF52096">
    <property type="entry name" value="ClpP/crotonase"/>
    <property type="match status" value="1"/>
</dbReference>
<dbReference type="Gene3D" id="3.90.226.10">
    <property type="entry name" value="2-enoyl-CoA Hydratase, Chain A, domain 1"/>
    <property type="match status" value="1"/>
</dbReference>
<dbReference type="NCBIfam" id="NF004858">
    <property type="entry name" value="PRK06213.1"/>
    <property type="match status" value="1"/>
</dbReference>
<accession>A0A7C3GKR7</accession>
<dbReference type="PANTHER" id="PTHR11941:SF54">
    <property type="entry name" value="ENOYL-COA HYDRATASE, MITOCHONDRIAL"/>
    <property type="match status" value="1"/>
</dbReference>
<dbReference type="PANTHER" id="PTHR11941">
    <property type="entry name" value="ENOYL-COA HYDRATASE-RELATED"/>
    <property type="match status" value="1"/>
</dbReference>
<protein>
    <submittedName>
        <fullName evidence="1">Crotonase/enoyl-CoA hydratase family protein</fullName>
    </submittedName>
</protein>
<organism evidence="1">
    <name type="scientific">Hellea balneolensis</name>
    <dbReference type="NCBI Taxonomy" id="287478"/>
    <lineage>
        <taxon>Bacteria</taxon>
        <taxon>Pseudomonadati</taxon>
        <taxon>Pseudomonadota</taxon>
        <taxon>Alphaproteobacteria</taxon>
        <taxon>Maricaulales</taxon>
        <taxon>Robiginitomaculaceae</taxon>
        <taxon>Hellea</taxon>
    </lineage>
</organism>
<sequence>MSDLVSYTLEDGVATIAMDDGKANVFSPAMLDALNTAFDKAEADKAVVIFTGNDRIFSGGFDLKIMMSGPEHAVALTCQGSRLARRILTFPTPVIGAADGHAIAMGAFFMLACDYRIGLKEGAKTGLNETQIGMIMHDFGIELAREFIAKTYLNRSLICGEIFKGEDAVKAGFIDTLVDKGHVLATAQATAKMMKLLSMNAFAGSKIKSRKDFLATLDAALAKDEKMKLALDGTA</sequence>
<reference evidence="1" key="1">
    <citation type="journal article" date="2020" name="mSystems">
        <title>Genome- and Community-Level Interaction Insights into Carbon Utilization and Element Cycling Functions of Hydrothermarchaeota in Hydrothermal Sediment.</title>
        <authorList>
            <person name="Zhou Z."/>
            <person name="Liu Y."/>
            <person name="Xu W."/>
            <person name="Pan J."/>
            <person name="Luo Z.H."/>
            <person name="Li M."/>
        </authorList>
    </citation>
    <scope>NUCLEOTIDE SEQUENCE [LARGE SCALE GENOMIC DNA]</scope>
    <source>
        <strain evidence="1">HyVt-489</strain>
    </source>
</reference>
<dbReference type="CDD" id="cd06558">
    <property type="entry name" value="crotonase-like"/>
    <property type="match status" value="1"/>
</dbReference>
<dbReference type="EMBL" id="DRMN01000077">
    <property type="protein sequence ID" value="HFB54498.1"/>
    <property type="molecule type" value="Genomic_DNA"/>
</dbReference>
<evidence type="ECO:0000313" key="1">
    <source>
        <dbReference type="EMBL" id="HFB54498.1"/>
    </source>
</evidence>
<dbReference type="GO" id="GO:0003824">
    <property type="term" value="F:catalytic activity"/>
    <property type="evidence" value="ECO:0007669"/>
    <property type="project" value="UniProtKB-ARBA"/>
</dbReference>
<dbReference type="Pfam" id="PF00378">
    <property type="entry name" value="ECH_1"/>
    <property type="match status" value="1"/>
</dbReference>
<comment type="caution">
    <text evidence="1">The sequence shown here is derived from an EMBL/GenBank/DDBJ whole genome shotgun (WGS) entry which is preliminary data.</text>
</comment>
<dbReference type="InterPro" id="IPR001753">
    <property type="entry name" value="Enoyl-CoA_hydra/iso"/>
</dbReference>
<dbReference type="AlphaFoldDB" id="A0A7C3GKR7"/>
<dbReference type="Proteomes" id="UP000886042">
    <property type="component" value="Unassembled WGS sequence"/>
</dbReference>
<proteinExistence type="predicted"/>
<dbReference type="InterPro" id="IPR029045">
    <property type="entry name" value="ClpP/crotonase-like_dom_sf"/>
</dbReference>